<evidence type="ECO:0000313" key="6">
    <source>
        <dbReference type="Proteomes" id="UP000315112"/>
    </source>
</evidence>
<keyword evidence="7" id="KW-1185">Reference proteome</keyword>
<evidence type="ECO:0000313" key="7">
    <source>
        <dbReference type="Proteomes" id="UP000437862"/>
    </source>
</evidence>
<dbReference type="OrthoDB" id="9794400at2"/>
<dbReference type="InterPro" id="IPR029026">
    <property type="entry name" value="tRNA_m1G_MTases_N"/>
</dbReference>
<dbReference type="InterPro" id="IPR001537">
    <property type="entry name" value="SpoU_MeTrfase"/>
</dbReference>
<evidence type="ECO:0000313" key="5">
    <source>
        <dbReference type="EMBL" id="TWI50134.1"/>
    </source>
</evidence>
<dbReference type="Proteomes" id="UP000437862">
    <property type="component" value="Chromosome"/>
</dbReference>
<dbReference type="Gene3D" id="3.40.1280.10">
    <property type="match status" value="1"/>
</dbReference>
<gene>
    <name evidence="4" type="ORF">GO485_04180</name>
    <name evidence="5" type="ORF">IP92_01363</name>
</gene>
<dbReference type="GO" id="GO:0006396">
    <property type="term" value="P:RNA processing"/>
    <property type="evidence" value="ECO:0007669"/>
    <property type="project" value="InterPro"/>
</dbReference>
<dbReference type="PANTHER" id="PTHR43191:SF2">
    <property type="entry name" value="RRNA METHYLTRANSFERASE 3, MITOCHONDRIAL"/>
    <property type="match status" value="1"/>
</dbReference>
<dbReference type="InterPro" id="IPR051259">
    <property type="entry name" value="rRNA_Methyltransferase"/>
</dbReference>
<accession>A0A562Q0F6</accession>
<evidence type="ECO:0000259" key="3">
    <source>
        <dbReference type="Pfam" id="PF00588"/>
    </source>
</evidence>
<dbReference type="CDD" id="cd18095">
    <property type="entry name" value="SpoU-like_rRNA-MTase"/>
    <property type="match status" value="1"/>
</dbReference>
<dbReference type="Proteomes" id="UP000315112">
    <property type="component" value="Unassembled WGS sequence"/>
</dbReference>
<reference evidence="5" key="2">
    <citation type="submission" date="2019-07" db="EMBL/GenBank/DDBJ databases">
        <authorList>
            <person name="Whitman W."/>
            <person name="Huntemann M."/>
            <person name="Clum A."/>
            <person name="Pillay M."/>
            <person name="Palaniappan K."/>
            <person name="Varghese N."/>
            <person name="Mikhailova N."/>
            <person name="Stamatis D."/>
            <person name="Reddy T."/>
            <person name="Daum C."/>
            <person name="Shapiro N."/>
            <person name="Ivanova N."/>
            <person name="Kyrpides N."/>
            <person name="Woyke T."/>
        </authorList>
    </citation>
    <scope>NUCLEOTIDE SEQUENCE</scope>
    <source>
        <strain evidence="5">CGMCC 1.10685</strain>
    </source>
</reference>
<dbReference type="RefSeq" id="WP_145873766.1">
    <property type="nucleotide sequence ID" value="NZ_CP046904.1"/>
</dbReference>
<evidence type="ECO:0000256" key="2">
    <source>
        <dbReference type="ARBA" id="ARBA00022679"/>
    </source>
</evidence>
<reference evidence="4 7" key="3">
    <citation type="submission" date="2019-12" db="EMBL/GenBank/DDBJ databases">
        <title>Draft Genome Sequences of Six Type Strains of the Genus Massilia.</title>
        <authorList>
            <person name="Miess H."/>
            <person name="Frediansyah A."/>
            <person name="Goeker M."/>
            <person name="Gross H."/>
        </authorList>
    </citation>
    <scope>NUCLEOTIDE SEQUENCE [LARGE SCALE GENOMIC DNA]</scope>
    <source>
        <strain evidence="4 7">DSM 26639</strain>
    </source>
</reference>
<keyword evidence="1 5" id="KW-0489">Methyltransferase</keyword>
<evidence type="ECO:0000256" key="1">
    <source>
        <dbReference type="ARBA" id="ARBA00022603"/>
    </source>
</evidence>
<dbReference type="AlphaFoldDB" id="A0A562Q0F6"/>
<evidence type="ECO:0000313" key="4">
    <source>
        <dbReference type="EMBL" id="QGZ38327.1"/>
    </source>
</evidence>
<proteinExistence type="predicted"/>
<dbReference type="Pfam" id="PF00588">
    <property type="entry name" value="SpoU_methylase"/>
    <property type="match status" value="1"/>
</dbReference>
<name>A0A562Q0F6_9BURK</name>
<dbReference type="EMBL" id="VLKW01000002">
    <property type="protein sequence ID" value="TWI50134.1"/>
    <property type="molecule type" value="Genomic_DNA"/>
</dbReference>
<dbReference type="SUPFAM" id="SSF55315">
    <property type="entry name" value="L30e-like"/>
    <property type="match status" value="1"/>
</dbReference>
<dbReference type="GO" id="GO:0008173">
    <property type="term" value="F:RNA methyltransferase activity"/>
    <property type="evidence" value="ECO:0007669"/>
    <property type="project" value="InterPro"/>
</dbReference>
<dbReference type="GO" id="GO:0003723">
    <property type="term" value="F:RNA binding"/>
    <property type="evidence" value="ECO:0007669"/>
    <property type="project" value="InterPro"/>
</dbReference>
<keyword evidence="2 5" id="KW-0808">Transferase</keyword>
<protein>
    <submittedName>
        <fullName evidence="4 5">RNA methyltransferase</fullName>
    </submittedName>
</protein>
<sequence length="264" mass="28649">MKQITSRDNAQYKELKQLATSAQARRKAGRTLLDGVHLCVTWLELRGLPEQCIVSESGLRHPEVVAIVAKLEARHAHCLQLPDALYEALSQVEHGVGVMFLVATPEKAVPQALHTGAVLLDNVQDPGNVGSILRSAAAAGIREVYCSPGTAFCWSPKVLRAAMGAHFVLDIYENADLAALLRNAPIATLATSGYAKETLYDVDLKRPVAWVFGHEGQGVSEELLAMARHRVVIPHLGKVESLNVAACAAVCFFEQVRQNQSRSK</sequence>
<reference evidence="5 6" key="1">
    <citation type="journal article" date="2015" name="Stand. Genomic Sci.">
        <title>Genomic Encyclopedia of Bacterial and Archaeal Type Strains, Phase III: the genomes of soil and plant-associated and newly described type strains.</title>
        <authorList>
            <person name="Whitman W.B."/>
            <person name="Woyke T."/>
            <person name="Klenk H.P."/>
            <person name="Zhou Y."/>
            <person name="Lilburn T.G."/>
            <person name="Beck B.J."/>
            <person name="De Vos P."/>
            <person name="Vandamme P."/>
            <person name="Eisen J.A."/>
            <person name="Garrity G."/>
            <person name="Hugenholtz P."/>
            <person name="Kyrpides N.C."/>
        </authorList>
    </citation>
    <scope>NUCLEOTIDE SEQUENCE [LARGE SCALE GENOMIC DNA]</scope>
    <source>
        <strain evidence="5 6">CGMCC 1.10685</strain>
    </source>
</reference>
<dbReference type="InterPro" id="IPR029064">
    <property type="entry name" value="Ribosomal_eL30-like_sf"/>
</dbReference>
<organism evidence="5 6">
    <name type="scientific">Pseudoduganella flava</name>
    <dbReference type="NCBI Taxonomy" id="871742"/>
    <lineage>
        <taxon>Bacteria</taxon>
        <taxon>Pseudomonadati</taxon>
        <taxon>Pseudomonadota</taxon>
        <taxon>Betaproteobacteria</taxon>
        <taxon>Burkholderiales</taxon>
        <taxon>Oxalobacteraceae</taxon>
        <taxon>Telluria group</taxon>
        <taxon>Pseudoduganella</taxon>
    </lineage>
</organism>
<dbReference type="Gene3D" id="3.30.1330.30">
    <property type="match status" value="1"/>
</dbReference>
<dbReference type="EMBL" id="CP046904">
    <property type="protein sequence ID" value="QGZ38327.1"/>
    <property type="molecule type" value="Genomic_DNA"/>
</dbReference>
<feature type="domain" description="tRNA/rRNA methyltransferase SpoU type" evidence="3">
    <location>
        <begin position="118"/>
        <end position="252"/>
    </location>
</feature>
<dbReference type="GO" id="GO:0032259">
    <property type="term" value="P:methylation"/>
    <property type="evidence" value="ECO:0007669"/>
    <property type="project" value="UniProtKB-KW"/>
</dbReference>
<dbReference type="InterPro" id="IPR029028">
    <property type="entry name" value="Alpha/beta_knot_MTases"/>
</dbReference>
<dbReference type="PANTHER" id="PTHR43191">
    <property type="entry name" value="RRNA METHYLTRANSFERASE 3"/>
    <property type="match status" value="1"/>
</dbReference>
<dbReference type="SUPFAM" id="SSF75217">
    <property type="entry name" value="alpha/beta knot"/>
    <property type="match status" value="1"/>
</dbReference>